<dbReference type="Proteomes" id="UP000199343">
    <property type="component" value="Unassembled WGS sequence"/>
</dbReference>
<feature type="region of interest" description="Disordered" evidence="1">
    <location>
        <begin position="1"/>
        <end position="24"/>
    </location>
</feature>
<protein>
    <submittedName>
        <fullName evidence="3">Uncharacterized protein</fullName>
    </submittedName>
</protein>
<dbReference type="RefSeq" id="WP_091630469.1">
    <property type="nucleotide sequence ID" value="NZ_FMIC01000002.1"/>
</dbReference>
<evidence type="ECO:0000313" key="4">
    <source>
        <dbReference type="Proteomes" id="UP000199343"/>
    </source>
</evidence>
<feature type="transmembrane region" description="Helical" evidence="2">
    <location>
        <begin position="167"/>
        <end position="187"/>
    </location>
</feature>
<name>A0A1C6VY06_9ACTN</name>
<feature type="transmembrane region" description="Helical" evidence="2">
    <location>
        <begin position="122"/>
        <end position="146"/>
    </location>
</feature>
<keyword evidence="2" id="KW-0472">Membrane</keyword>
<evidence type="ECO:0000256" key="2">
    <source>
        <dbReference type="SAM" id="Phobius"/>
    </source>
</evidence>
<dbReference type="OrthoDB" id="3399214at2"/>
<feature type="transmembrane region" description="Helical" evidence="2">
    <location>
        <begin position="86"/>
        <end position="110"/>
    </location>
</feature>
<feature type="transmembrane region" description="Helical" evidence="2">
    <location>
        <begin position="36"/>
        <end position="65"/>
    </location>
</feature>
<dbReference type="EMBL" id="FMIC01000002">
    <property type="protein sequence ID" value="SCL71004.1"/>
    <property type="molecule type" value="Genomic_DNA"/>
</dbReference>
<sequence>MRPHRDDGPYGDHGPQRDDGPVRRDWRDVLTDATDLAVLGIVLTLAALPVLTAAAAVAAASAAVHDRYTVGSWPSARENLTRYGRALLPGAGVSVLAVAALGLLAVDVAALAGGRVPGGAPLLLVTVAVTAALAGYAALVVVEVGRRGGRGWRDAARAAAGACRTHPGTWAAAGGAVTVAALLAVLITPVALPILAGYVVAALHAVARRVVFTPVGQSWPRTTRSST</sequence>
<dbReference type="AlphaFoldDB" id="A0A1C6VY06"/>
<keyword evidence="2" id="KW-1133">Transmembrane helix</keyword>
<keyword evidence="2" id="KW-0812">Transmembrane</keyword>
<dbReference type="STRING" id="47871.GA0070608_4507"/>
<gene>
    <name evidence="3" type="ORF">GA0070608_4507</name>
</gene>
<reference evidence="3 4" key="1">
    <citation type="submission" date="2016-06" db="EMBL/GenBank/DDBJ databases">
        <authorList>
            <person name="Kjaerup R.B."/>
            <person name="Dalgaard T.S."/>
            <person name="Juul-Madsen H.R."/>
        </authorList>
    </citation>
    <scope>NUCLEOTIDE SEQUENCE [LARGE SCALE GENOMIC DNA]</scope>
    <source>
        <strain evidence="3 4">DSM 43363</strain>
    </source>
</reference>
<proteinExistence type="predicted"/>
<organism evidence="3 4">
    <name type="scientific">Micromonospora peucetia</name>
    <dbReference type="NCBI Taxonomy" id="47871"/>
    <lineage>
        <taxon>Bacteria</taxon>
        <taxon>Bacillati</taxon>
        <taxon>Actinomycetota</taxon>
        <taxon>Actinomycetes</taxon>
        <taxon>Micromonosporales</taxon>
        <taxon>Micromonosporaceae</taxon>
        <taxon>Micromonospora</taxon>
    </lineage>
</organism>
<evidence type="ECO:0000256" key="1">
    <source>
        <dbReference type="SAM" id="MobiDB-lite"/>
    </source>
</evidence>
<evidence type="ECO:0000313" key="3">
    <source>
        <dbReference type="EMBL" id="SCL71004.1"/>
    </source>
</evidence>
<accession>A0A1C6VY06</accession>
<feature type="transmembrane region" description="Helical" evidence="2">
    <location>
        <begin position="193"/>
        <end position="211"/>
    </location>
</feature>